<keyword evidence="17" id="KW-1185">Reference proteome</keyword>
<keyword evidence="8" id="KW-0067">ATP-binding</keyword>
<dbReference type="CDD" id="cd18802">
    <property type="entry name" value="SF2_C_dicer"/>
    <property type="match status" value="1"/>
</dbReference>
<dbReference type="Pfam" id="PF03368">
    <property type="entry name" value="Dicer_dimer"/>
    <property type="match status" value="1"/>
</dbReference>
<dbReference type="EMBL" id="JAAAHW010003677">
    <property type="protein sequence ID" value="KAF9981623.1"/>
    <property type="molecule type" value="Genomic_DNA"/>
</dbReference>
<dbReference type="PANTHER" id="PTHR14950">
    <property type="entry name" value="DICER-RELATED"/>
    <property type="match status" value="1"/>
</dbReference>
<comment type="caution">
    <text evidence="16">The sequence shown here is derived from an EMBL/GenBank/DDBJ whole genome shotgun (WGS) entry which is preliminary data.</text>
</comment>
<comment type="cofactor">
    <cofactor evidence="1">
        <name>Mn(2+)</name>
        <dbReference type="ChEBI" id="CHEBI:29035"/>
    </cofactor>
</comment>
<dbReference type="CDD" id="cd00593">
    <property type="entry name" value="RIBOc"/>
    <property type="match status" value="2"/>
</dbReference>
<evidence type="ECO:0000313" key="16">
    <source>
        <dbReference type="EMBL" id="KAF9981623.1"/>
    </source>
</evidence>
<dbReference type="CDD" id="cd18034">
    <property type="entry name" value="DEXHc_dicer"/>
    <property type="match status" value="1"/>
</dbReference>
<evidence type="ECO:0000313" key="17">
    <source>
        <dbReference type="Proteomes" id="UP000749646"/>
    </source>
</evidence>
<name>A0A9P6M970_9FUNG</name>
<keyword evidence="6" id="KW-0378">Hydrolase</keyword>
<dbReference type="InterPro" id="IPR005034">
    <property type="entry name" value="Dicer_dimerisation"/>
</dbReference>
<evidence type="ECO:0000256" key="6">
    <source>
        <dbReference type="ARBA" id="ARBA00022801"/>
    </source>
</evidence>
<dbReference type="InterPro" id="IPR027417">
    <property type="entry name" value="P-loop_NTPase"/>
</dbReference>
<dbReference type="PROSITE" id="PS51192">
    <property type="entry name" value="HELICASE_ATP_BIND_1"/>
    <property type="match status" value="1"/>
</dbReference>
<dbReference type="SUPFAM" id="SSF69065">
    <property type="entry name" value="RNase III domain-like"/>
    <property type="match status" value="2"/>
</dbReference>
<feature type="domain" description="Helicase ATP-binding" evidence="13">
    <location>
        <begin position="1"/>
        <end position="170"/>
    </location>
</feature>
<reference evidence="16" key="1">
    <citation type="journal article" date="2020" name="Fungal Divers.">
        <title>Resolving the Mortierellaceae phylogeny through synthesis of multi-gene phylogenetics and phylogenomics.</title>
        <authorList>
            <person name="Vandepol N."/>
            <person name="Liber J."/>
            <person name="Desiro A."/>
            <person name="Na H."/>
            <person name="Kennedy M."/>
            <person name="Barry K."/>
            <person name="Grigoriev I.V."/>
            <person name="Miller A.N."/>
            <person name="O'Donnell K."/>
            <person name="Stajich J.E."/>
            <person name="Bonito G."/>
        </authorList>
    </citation>
    <scope>NUCLEOTIDE SEQUENCE</scope>
    <source>
        <strain evidence="16">MES-2147</strain>
    </source>
</reference>
<organism evidence="16 17">
    <name type="scientific">Modicella reniformis</name>
    <dbReference type="NCBI Taxonomy" id="1440133"/>
    <lineage>
        <taxon>Eukaryota</taxon>
        <taxon>Fungi</taxon>
        <taxon>Fungi incertae sedis</taxon>
        <taxon>Mucoromycota</taxon>
        <taxon>Mortierellomycotina</taxon>
        <taxon>Mortierellomycetes</taxon>
        <taxon>Mortierellales</taxon>
        <taxon>Mortierellaceae</taxon>
        <taxon>Modicella</taxon>
    </lineage>
</organism>
<dbReference type="PANTHER" id="PTHR14950:SF37">
    <property type="entry name" value="ENDORIBONUCLEASE DICER"/>
    <property type="match status" value="1"/>
</dbReference>
<dbReference type="Gene3D" id="3.30.160.380">
    <property type="entry name" value="Dicer dimerisation domain"/>
    <property type="match status" value="1"/>
</dbReference>
<gene>
    <name evidence="16" type="primary">DCL1_1</name>
    <name evidence="16" type="ORF">BGZ65_003745</name>
</gene>
<evidence type="ECO:0000259" key="14">
    <source>
        <dbReference type="PROSITE" id="PS51194"/>
    </source>
</evidence>
<keyword evidence="9" id="KW-0460">Magnesium</keyword>
<dbReference type="InterPro" id="IPR038248">
    <property type="entry name" value="Dicer_dimer_sf"/>
</dbReference>
<dbReference type="SMART" id="SM00535">
    <property type="entry name" value="RIBOc"/>
    <property type="match status" value="2"/>
</dbReference>
<dbReference type="SMART" id="SM00487">
    <property type="entry name" value="DEXDc"/>
    <property type="match status" value="1"/>
</dbReference>
<dbReference type="Gene3D" id="1.10.1520.10">
    <property type="entry name" value="Ribonuclease III domain"/>
    <property type="match status" value="2"/>
</dbReference>
<dbReference type="Pfam" id="PF00270">
    <property type="entry name" value="DEAD"/>
    <property type="match status" value="1"/>
</dbReference>
<keyword evidence="10 11" id="KW-0694">RNA-binding</keyword>
<dbReference type="Gene3D" id="3.40.50.300">
    <property type="entry name" value="P-loop containing nucleotide triphosphate hydrolases"/>
    <property type="match status" value="2"/>
</dbReference>
<evidence type="ECO:0000259" key="12">
    <source>
        <dbReference type="PROSITE" id="PS50142"/>
    </source>
</evidence>
<dbReference type="GO" id="GO:0031047">
    <property type="term" value="P:regulatory ncRNA-mediated gene silencing"/>
    <property type="evidence" value="ECO:0007669"/>
    <property type="project" value="UniProtKB-ARBA"/>
</dbReference>
<dbReference type="FunFam" id="1.10.1520.10:FF:000004">
    <property type="entry name" value="Endoribonuclease dicer-like 1"/>
    <property type="match status" value="1"/>
</dbReference>
<evidence type="ECO:0000256" key="2">
    <source>
        <dbReference type="ARBA" id="ARBA00001946"/>
    </source>
</evidence>
<evidence type="ECO:0000259" key="15">
    <source>
        <dbReference type="PROSITE" id="PS51327"/>
    </source>
</evidence>
<keyword evidence="7" id="KW-0347">Helicase</keyword>
<feature type="domain" description="RNase III" evidence="12">
    <location>
        <begin position="890"/>
        <end position="1030"/>
    </location>
</feature>
<evidence type="ECO:0000256" key="3">
    <source>
        <dbReference type="ARBA" id="ARBA00022723"/>
    </source>
</evidence>
<dbReference type="GO" id="GO:0006396">
    <property type="term" value="P:RNA processing"/>
    <property type="evidence" value="ECO:0007669"/>
    <property type="project" value="InterPro"/>
</dbReference>
<evidence type="ECO:0000256" key="1">
    <source>
        <dbReference type="ARBA" id="ARBA00001936"/>
    </source>
</evidence>
<evidence type="ECO:0000259" key="13">
    <source>
        <dbReference type="PROSITE" id="PS51192"/>
    </source>
</evidence>
<dbReference type="GO" id="GO:0003723">
    <property type="term" value="F:RNA binding"/>
    <property type="evidence" value="ECO:0007669"/>
    <property type="project" value="UniProtKB-UniRule"/>
</dbReference>
<evidence type="ECO:0000256" key="11">
    <source>
        <dbReference type="PROSITE-ProRule" id="PRU00657"/>
    </source>
</evidence>
<evidence type="ECO:0000256" key="9">
    <source>
        <dbReference type="ARBA" id="ARBA00022842"/>
    </source>
</evidence>
<evidence type="ECO:0000256" key="10">
    <source>
        <dbReference type="ARBA" id="ARBA00022884"/>
    </source>
</evidence>
<dbReference type="GO" id="GO:0004525">
    <property type="term" value="F:ribonuclease III activity"/>
    <property type="evidence" value="ECO:0007669"/>
    <property type="project" value="InterPro"/>
</dbReference>
<accession>A0A9P6M970</accession>
<dbReference type="PROSITE" id="PS51327">
    <property type="entry name" value="DICER_DSRBF"/>
    <property type="match status" value="1"/>
</dbReference>
<dbReference type="GO" id="GO:0046872">
    <property type="term" value="F:metal ion binding"/>
    <property type="evidence" value="ECO:0007669"/>
    <property type="project" value="UniProtKB-KW"/>
</dbReference>
<feature type="domain" description="Helicase C-terminal" evidence="14">
    <location>
        <begin position="296"/>
        <end position="467"/>
    </location>
</feature>
<keyword evidence="4" id="KW-0677">Repeat</keyword>
<dbReference type="SUPFAM" id="SSF52540">
    <property type="entry name" value="P-loop containing nucleoside triphosphate hydrolases"/>
    <property type="match status" value="1"/>
</dbReference>
<protein>
    <submittedName>
        <fullName evidence="16">Dicer-like protein 1</fullName>
    </submittedName>
</protein>
<dbReference type="Pfam" id="PF00271">
    <property type="entry name" value="Helicase_C"/>
    <property type="match status" value="1"/>
</dbReference>
<dbReference type="InterPro" id="IPR011545">
    <property type="entry name" value="DEAD/DEAH_box_helicase_dom"/>
</dbReference>
<dbReference type="PROSITE" id="PS51194">
    <property type="entry name" value="HELICASE_CTER"/>
    <property type="match status" value="1"/>
</dbReference>
<feature type="domain" description="RNase III" evidence="12">
    <location>
        <begin position="1085"/>
        <end position="1236"/>
    </location>
</feature>
<dbReference type="InterPro" id="IPR036389">
    <property type="entry name" value="RNase_III_sf"/>
</dbReference>
<dbReference type="InterPro" id="IPR001650">
    <property type="entry name" value="Helicase_C-like"/>
</dbReference>
<dbReference type="Pfam" id="PF00636">
    <property type="entry name" value="Ribonuclease_3"/>
    <property type="match status" value="2"/>
</dbReference>
<comment type="similarity">
    <text evidence="11">Belongs to the helicase family. Dicer subfamily.</text>
</comment>
<dbReference type="InterPro" id="IPR014001">
    <property type="entry name" value="Helicase_ATP-bd"/>
</dbReference>
<sequence>MDTGSGKTLVAVMLIKEMVERELEAKRSPAERKICFFIVNNVPLVFQQAEVVRSNSNLEVSDMCGEKQTVGKFSQELWDLAYNRADVVVLTAQILLDLLRHGFIKMSKIHLLIFDECHHARKDHPFCCIMKEFYHNTPENDRPKVFGMTASPSMDVGTKLYHSARELEELLDATIFTIHPNEVQVYVERPKEVIVQYHEPKKYATTQLTKRLRKQCSMITKLNASFESTTHNLAHLGPWCVDRLWKLHVEKLGESGDPANVTSEMKLALGIIKAIPLPPPVYSEKNLSPKVLKLIQLLRVAAQLKDEFCGIVFVQRRDTAMALCMLLQELEEFQNVFRVQILAGHSDGSERILRMSFRDQTAIISHFRNKVYNLLIATSVAEEGLDIQPCNFVVRFDPATTIISYIQSRGRARKRNSRYLMMHEVDNRGEEAAFEKIKYSETSMREWCSSLSEDRLMKSPLEDDDSALDKHDKQQTFKVDSTNALLTLDSAIALVPYFNTMPTGGTFFVCDLMLPANAPIRAVQSDYMTTKNMAKKSAAFKACEQLYRLGALNENLLPVMSGAARKDEVGEATVIDNKDKNKSYPVAIPEFWRRMPMAAGRPAIIFGCVIELTEEDQEHLGGKDRYRAMCLLTYRPIPCHIAPFHLYLDGDKRTVTMRNNPNPMRMDQGRLGMLRQFTLNIFQKICRKSFDCAIEDIPYFVAPLRKGFDERQAIDTSIAWDDIQLGQGSTAQPLSDNDKDDQQILNCVTTLRNDSGRDFFIKKVMREFRMDDPIPEHLYGSKEIDAWDDAIAKGKTPPLCNIKGRTFAAYFKWKQNCDCPDDDVVLSVDRVRKMRNNLQPAVREEEKREERTTVVMPLSVFMLYPVHADVLRMSQLIPSVLYNLDSVLLVQEVRDKVKLMDTRLDYLQEAFTSTSANRGYQYERLELLGDSFLKFSSTIRLYIVNPSKDEGQLHGHRIRIISNSALLEHCTKHELYRYLCTTPFHRTSWRPTRFIVDGKAWNDSPSHNLSNKMLADVVEATLGAAYLCGGIKNAFYTAKVLGIPFDEFSTWDDFHKVYSEAKDSREEKAEDRSKPILTQSQLKNVRSAEKMLGYQFKDPLLFVEAMTHASHIRNDSVCYQRLEFLGDAVLDFQVVRYYYEKFPTAQPGVITVVKDASVNNTVLGAISLNWGLHKYLNHYSPALVGAIARTIVLLEEKKEVSPTQELEHEYWSDMNMPKVLGDLVESTLGAVFVDSGFDFEVVTDLFSRLIRPFLDKYVNLSNIVLHPTKMLIELLQAKGCSLFSFKLEDRSAQVSTGTKMLRKLGLGLRPLQLMEDEDNASKCHFKIHDRIMATVTGEDSDDLKKQVAIAALAKLNSDPSLLASLCTCPKRRGARQLTVLDRYMQDPNVQ</sequence>
<comment type="cofactor">
    <cofactor evidence="2">
        <name>Mg(2+)</name>
        <dbReference type="ChEBI" id="CHEBI:18420"/>
    </cofactor>
</comment>
<dbReference type="PROSITE" id="PS00517">
    <property type="entry name" value="RNASE_3_1"/>
    <property type="match status" value="1"/>
</dbReference>
<keyword evidence="5" id="KW-0547">Nucleotide-binding</keyword>
<evidence type="ECO:0000256" key="7">
    <source>
        <dbReference type="ARBA" id="ARBA00022806"/>
    </source>
</evidence>
<keyword evidence="3" id="KW-0479">Metal-binding</keyword>
<proteinExistence type="inferred from homology"/>
<dbReference type="GO" id="GO:0004386">
    <property type="term" value="F:helicase activity"/>
    <property type="evidence" value="ECO:0007669"/>
    <property type="project" value="UniProtKB-KW"/>
</dbReference>
<dbReference type="OrthoDB" id="416741at2759"/>
<evidence type="ECO:0000256" key="8">
    <source>
        <dbReference type="ARBA" id="ARBA00022840"/>
    </source>
</evidence>
<dbReference type="Proteomes" id="UP000749646">
    <property type="component" value="Unassembled WGS sequence"/>
</dbReference>
<evidence type="ECO:0000256" key="4">
    <source>
        <dbReference type="ARBA" id="ARBA00022737"/>
    </source>
</evidence>
<feature type="domain" description="Dicer dsRNA-binding fold" evidence="15">
    <location>
        <begin position="475"/>
        <end position="566"/>
    </location>
</feature>
<dbReference type="SMART" id="SM00490">
    <property type="entry name" value="HELICc"/>
    <property type="match status" value="1"/>
</dbReference>
<evidence type="ECO:0000256" key="5">
    <source>
        <dbReference type="ARBA" id="ARBA00022741"/>
    </source>
</evidence>
<dbReference type="InterPro" id="IPR000999">
    <property type="entry name" value="RNase_III_dom"/>
</dbReference>
<dbReference type="GO" id="GO:0005524">
    <property type="term" value="F:ATP binding"/>
    <property type="evidence" value="ECO:0007669"/>
    <property type="project" value="UniProtKB-KW"/>
</dbReference>
<dbReference type="PROSITE" id="PS50142">
    <property type="entry name" value="RNASE_3_2"/>
    <property type="match status" value="2"/>
</dbReference>